<dbReference type="Pfam" id="PF11188">
    <property type="entry name" value="DUF2975"/>
    <property type="match status" value="1"/>
</dbReference>
<gene>
    <name evidence="2" type="ORF">K8F61_10080</name>
</gene>
<feature type="transmembrane region" description="Helical" evidence="1">
    <location>
        <begin position="114"/>
        <end position="139"/>
    </location>
</feature>
<feature type="transmembrane region" description="Helical" evidence="1">
    <location>
        <begin position="43"/>
        <end position="67"/>
    </location>
</feature>
<dbReference type="Proteomes" id="UP001199642">
    <property type="component" value="Chromosome"/>
</dbReference>
<reference evidence="2 3" key="1">
    <citation type="submission" date="2023-01" db="EMBL/GenBank/DDBJ databases">
        <title>Characterization of estradiol degrading bacteria Microbacterium sp. MZT7 and reveal degrading genes through genome analysis.</title>
        <authorList>
            <person name="Hao P."/>
            <person name="Gao Y."/>
        </authorList>
    </citation>
    <scope>NUCLEOTIDE SEQUENCE [LARGE SCALE GENOMIC DNA]</scope>
    <source>
        <strain evidence="2 3">MZT7</strain>
    </source>
</reference>
<keyword evidence="1" id="KW-0812">Transmembrane</keyword>
<dbReference type="RefSeq" id="WP_231818903.1">
    <property type="nucleotide sequence ID" value="NZ_CP082781.1"/>
</dbReference>
<sequence length="158" mass="16670">MSKPVVWVLKALLVLFFAVCLMAQVWAIPSLAREVATHFPGTAHLEIVGIVGAVVMVLCAQVVLVCLWRLLSMAAADRVFQAASFRWVDAVIVSLGVFALLSAVAFVLSGTVGILAPGLVLVLSVAIFGSLAAMLLVVVMRGLLVKATRLEGEMAEVV</sequence>
<evidence type="ECO:0000313" key="2">
    <source>
        <dbReference type="EMBL" id="UGS25053.1"/>
    </source>
</evidence>
<evidence type="ECO:0000313" key="3">
    <source>
        <dbReference type="Proteomes" id="UP001199642"/>
    </source>
</evidence>
<name>A0ABY3RMK4_9MICO</name>
<evidence type="ECO:0000256" key="1">
    <source>
        <dbReference type="SAM" id="Phobius"/>
    </source>
</evidence>
<dbReference type="InterPro" id="IPR021354">
    <property type="entry name" value="DUF2975"/>
</dbReference>
<keyword evidence="3" id="KW-1185">Reference proteome</keyword>
<accession>A0ABY3RMK4</accession>
<feature type="transmembrane region" description="Helical" evidence="1">
    <location>
        <begin position="87"/>
        <end position="108"/>
    </location>
</feature>
<protein>
    <submittedName>
        <fullName evidence="2">DUF2975 domain-containing protein</fullName>
    </submittedName>
</protein>
<organism evidence="2 3">
    <name type="scientific">Microbacterium resistens</name>
    <dbReference type="NCBI Taxonomy" id="156977"/>
    <lineage>
        <taxon>Bacteria</taxon>
        <taxon>Bacillati</taxon>
        <taxon>Actinomycetota</taxon>
        <taxon>Actinomycetes</taxon>
        <taxon>Micrococcales</taxon>
        <taxon>Microbacteriaceae</taxon>
        <taxon>Microbacterium</taxon>
    </lineage>
</organism>
<keyword evidence="1" id="KW-0472">Membrane</keyword>
<keyword evidence="1" id="KW-1133">Transmembrane helix</keyword>
<dbReference type="EMBL" id="CP082781">
    <property type="protein sequence ID" value="UGS25053.1"/>
    <property type="molecule type" value="Genomic_DNA"/>
</dbReference>
<proteinExistence type="predicted"/>